<evidence type="ECO:0000313" key="3">
    <source>
        <dbReference type="Proteomes" id="UP000176628"/>
    </source>
</evidence>
<name>A0A1F5G2F2_9BACT</name>
<keyword evidence="1" id="KW-1133">Transmembrane helix</keyword>
<keyword evidence="1" id="KW-0472">Membrane</keyword>
<comment type="caution">
    <text evidence="2">The sequence shown here is derived from an EMBL/GenBank/DDBJ whole genome shotgun (WGS) entry which is preliminary data.</text>
</comment>
<gene>
    <name evidence="2" type="ORF">A2Z23_03345</name>
</gene>
<dbReference type="Proteomes" id="UP000176628">
    <property type="component" value="Unassembled WGS sequence"/>
</dbReference>
<dbReference type="AlphaFoldDB" id="A0A1F5G2F2"/>
<dbReference type="EMBL" id="MFAV01000038">
    <property type="protein sequence ID" value="OGD85997.1"/>
    <property type="molecule type" value="Genomic_DNA"/>
</dbReference>
<sequence length="114" mass="12781">MVADAVLTNTRVEVATSSFVLTKARFVLVILAIILFALIALQLFLANFLATQGQRASDFEAKIKNIQEANKDLKMQISQNGSLKEVQEKSKELGFKKPGNFFFVKENFIVAEKR</sequence>
<organism evidence="2 3">
    <name type="scientific">Candidatus Curtissbacteria bacterium RBG_16_39_7</name>
    <dbReference type="NCBI Taxonomy" id="1797707"/>
    <lineage>
        <taxon>Bacteria</taxon>
        <taxon>Candidatus Curtissiibacteriota</taxon>
    </lineage>
</organism>
<feature type="transmembrane region" description="Helical" evidence="1">
    <location>
        <begin position="26"/>
        <end position="50"/>
    </location>
</feature>
<protein>
    <recommendedName>
        <fullName evidence="4">Cell division protein FtsL</fullName>
    </recommendedName>
</protein>
<proteinExistence type="predicted"/>
<keyword evidence="1" id="KW-0812">Transmembrane</keyword>
<evidence type="ECO:0008006" key="4">
    <source>
        <dbReference type="Google" id="ProtNLM"/>
    </source>
</evidence>
<accession>A0A1F5G2F2</accession>
<reference evidence="2 3" key="1">
    <citation type="journal article" date="2016" name="Nat. Commun.">
        <title>Thousands of microbial genomes shed light on interconnected biogeochemical processes in an aquifer system.</title>
        <authorList>
            <person name="Anantharaman K."/>
            <person name="Brown C.T."/>
            <person name="Hug L.A."/>
            <person name="Sharon I."/>
            <person name="Castelle C.J."/>
            <person name="Probst A.J."/>
            <person name="Thomas B.C."/>
            <person name="Singh A."/>
            <person name="Wilkins M.J."/>
            <person name="Karaoz U."/>
            <person name="Brodie E.L."/>
            <person name="Williams K.H."/>
            <person name="Hubbard S.S."/>
            <person name="Banfield J.F."/>
        </authorList>
    </citation>
    <scope>NUCLEOTIDE SEQUENCE [LARGE SCALE GENOMIC DNA]</scope>
</reference>
<evidence type="ECO:0000256" key="1">
    <source>
        <dbReference type="SAM" id="Phobius"/>
    </source>
</evidence>
<evidence type="ECO:0000313" key="2">
    <source>
        <dbReference type="EMBL" id="OGD85997.1"/>
    </source>
</evidence>